<gene>
    <name evidence="2" type="ORF">V8G54_015946</name>
</gene>
<protein>
    <submittedName>
        <fullName evidence="2">Uncharacterized protein</fullName>
    </submittedName>
</protein>
<feature type="compositionally biased region" description="Polar residues" evidence="1">
    <location>
        <begin position="93"/>
        <end position="103"/>
    </location>
</feature>
<sequence length="103" mass="11314">KKSDSDKWGLQSNLCSNKKKVCIATTAIPRHRIRQKQNSTHNSPSFIASTACTPQHITLNPPAYLVMSGVKSLKQKKSCNNATHTEDTKARKPSTTHSGVVQN</sequence>
<dbReference type="EMBL" id="CP144696">
    <property type="protein sequence ID" value="WVZ11416.1"/>
    <property type="molecule type" value="Genomic_DNA"/>
</dbReference>
<name>A0AAQ3S0N1_VIGMU</name>
<dbReference type="AlphaFoldDB" id="A0AAQ3S0N1"/>
<evidence type="ECO:0000313" key="3">
    <source>
        <dbReference type="Proteomes" id="UP001374535"/>
    </source>
</evidence>
<evidence type="ECO:0000313" key="2">
    <source>
        <dbReference type="EMBL" id="WVZ11416.1"/>
    </source>
</evidence>
<accession>A0AAQ3S0N1</accession>
<keyword evidence="3" id="KW-1185">Reference proteome</keyword>
<dbReference type="Proteomes" id="UP001374535">
    <property type="component" value="Chromosome 5"/>
</dbReference>
<reference evidence="2 3" key="1">
    <citation type="journal article" date="2023" name="Life. Sci Alliance">
        <title>Evolutionary insights into 3D genome organization and epigenetic landscape of Vigna mungo.</title>
        <authorList>
            <person name="Junaid A."/>
            <person name="Singh B."/>
            <person name="Bhatia S."/>
        </authorList>
    </citation>
    <scope>NUCLEOTIDE SEQUENCE [LARGE SCALE GENOMIC DNA]</scope>
    <source>
        <strain evidence="2">Urdbean</strain>
    </source>
</reference>
<proteinExistence type="predicted"/>
<evidence type="ECO:0000256" key="1">
    <source>
        <dbReference type="SAM" id="MobiDB-lite"/>
    </source>
</evidence>
<feature type="non-terminal residue" evidence="2">
    <location>
        <position position="1"/>
    </location>
</feature>
<feature type="region of interest" description="Disordered" evidence="1">
    <location>
        <begin position="77"/>
        <end position="103"/>
    </location>
</feature>
<organism evidence="2 3">
    <name type="scientific">Vigna mungo</name>
    <name type="common">Black gram</name>
    <name type="synonym">Phaseolus mungo</name>
    <dbReference type="NCBI Taxonomy" id="3915"/>
    <lineage>
        <taxon>Eukaryota</taxon>
        <taxon>Viridiplantae</taxon>
        <taxon>Streptophyta</taxon>
        <taxon>Embryophyta</taxon>
        <taxon>Tracheophyta</taxon>
        <taxon>Spermatophyta</taxon>
        <taxon>Magnoliopsida</taxon>
        <taxon>eudicotyledons</taxon>
        <taxon>Gunneridae</taxon>
        <taxon>Pentapetalae</taxon>
        <taxon>rosids</taxon>
        <taxon>fabids</taxon>
        <taxon>Fabales</taxon>
        <taxon>Fabaceae</taxon>
        <taxon>Papilionoideae</taxon>
        <taxon>50 kb inversion clade</taxon>
        <taxon>NPAAA clade</taxon>
        <taxon>indigoferoid/millettioid clade</taxon>
        <taxon>Phaseoleae</taxon>
        <taxon>Vigna</taxon>
    </lineage>
</organism>